<dbReference type="InterPro" id="IPR036388">
    <property type="entry name" value="WH-like_DNA-bd_sf"/>
</dbReference>
<gene>
    <name evidence="7" type="ORF">Syun_026170</name>
</gene>
<evidence type="ECO:0000256" key="2">
    <source>
        <dbReference type="ARBA" id="ARBA00022679"/>
    </source>
</evidence>
<keyword evidence="1" id="KW-0489">Methyltransferase</keyword>
<evidence type="ECO:0000259" key="6">
    <source>
        <dbReference type="Pfam" id="PF08100"/>
    </source>
</evidence>
<evidence type="ECO:0000256" key="4">
    <source>
        <dbReference type="PIRSR" id="PIRSR005739-1"/>
    </source>
</evidence>
<keyword evidence="3" id="KW-0949">S-adenosyl-L-methionine</keyword>
<dbReference type="FunFam" id="3.40.50.150:FF:000057">
    <property type="entry name" value="O-methyltransferase ZRP4"/>
    <property type="match status" value="1"/>
</dbReference>
<evidence type="ECO:0000256" key="3">
    <source>
        <dbReference type="ARBA" id="ARBA00022691"/>
    </source>
</evidence>
<organism evidence="7 8">
    <name type="scientific">Stephania yunnanensis</name>
    <dbReference type="NCBI Taxonomy" id="152371"/>
    <lineage>
        <taxon>Eukaryota</taxon>
        <taxon>Viridiplantae</taxon>
        <taxon>Streptophyta</taxon>
        <taxon>Embryophyta</taxon>
        <taxon>Tracheophyta</taxon>
        <taxon>Spermatophyta</taxon>
        <taxon>Magnoliopsida</taxon>
        <taxon>Ranunculales</taxon>
        <taxon>Menispermaceae</taxon>
        <taxon>Menispermoideae</taxon>
        <taxon>Cissampelideae</taxon>
        <taxon>Stephania</taxon>
    </lineage>
</organism>
<dbReference type="InterPro" id="IPR036390">
    <property type="entry name" value="WH_DNA-bd_sf"/>
</dbReference>
<sequence length="366" mass="41074">MSTTVGEEQEQEMRLQIKVWDHIAGGFANSIVLKCATDLSLFDTIHDIHTKQGKPVTPSTLVRTSPNFSSMNPHKLFRLLRFLAHMKLLNIHDFDDVGESGDEVGFSLTDLAKFLLRSNEKNIVDWVIGVPDEPAINAWHQLANCISYPSEGPTPFEKEHGKTLWEFARDNPEMNKVFNDAMACDTRLVMPAFIEGCKDFLKGISSLVDVGGGIGTAMNYVVNAFPHIKCKVYDLPHVITTSPEYPGIELVGGDMFQSVPKADAVLLKFMLHNWQNEGCVKILQKCKEAVPKEKGKVIIIDVVIDQDEEDYDVTHIRLSLDADMMGMSGGRERTKEEWRVLMKMAGFSHYDIIPIFAMQSVIVAYP</sequence>
<evidence type="ECO:0000259" key="5">
    <source>
        <dbReference type="Pfam" id="PF00891"/>
    </source>
</evidence>
<dbReference type="GO" id="GO:0046983">
    <property type="term" value="F:protein dimerization activity"/>
    <property type="evidence" value="ECO:0007669"/>
    <property type="project" value="InterPro"/>
</dbReference>
<accession>A0AAP0EVN3</accession>
<keyword evidence="8" id="KW-1185">Reference proteome</keyword>
<feature type="domain" description="O-methyltransferase C-terminal" evidence="5">
    <location>
        <begin position="139"/>
        <end position="348"/>
    </location>
</feature>
<dbReference type="PIRSF" id="PIRSF005739">
    <property type="entry name" value="O-mtase"/>
    <property type="match status" value="1"/>
</dbReference>
<dbReference type="EMBL" id="JBBNAF010000011">
    <property type="protein sequence ID" value="KAK9099125.1"/>
    <property type="molecule type" value="Genomic_DNA"/>
</dbReference>
<keyword evidence="2" id="KW-0808">Transferase</keyword>
<evidence type="ECO:0000256" key="1">
    <source>
        <dbReference type="ARBA" id="ARBA00022603"/>
    </source>
</evidence>
<dbReference type="InterPro" id="IPR016461">
    <property type="entry name" value="COMT-like"/>
</dbReference>
<dbReference type="InterPro" id="IPR012967">
    <property type="entry name" value="COMT_dimerisation"/>
</dbReference>
<dbReference type="GO" id="GO:0032259">
    <property type="term" value="P:methylation"/>
    <property type="evidence" value="ECO:0007669"/>
    <property type="project" value="UniProtKB-KW"/>
</dbReference>
<feature type="domain" description="O-methyltransferase dimerisation" evidence="6">
    <location>
        <begin position="22"/>
        <end position="118"/>
    </location>
</feature>
<feature type="active site" description="Proton acceptor" evidence="4">
    <location>
        <position position="272"/>
    </location>
</feature>
<reference evidence="7 8" key="1">
    <citation type="submission" date="2024-01" db="EMBL/GenBank/DDBJ databases">
        <title>Genome assemblies of Stephania.</title>
        <authorList>
            <person name="Yang L."/>
        </authorList>
    </citation>
    <scope>NUCLEOTIDE SEQUENCE [LARGE SCALE GENOMIC DNA]</scope>
    <source>
        <strain evidence="7">YNDBR</strain>
        <tissue evidence="7">Leaf</tissue>
    </source>
</reference>
<dbReference type="Pfam" id="PF00891">
    <property type="entry name" value="Methyltransf_2"/>
    <property type="match status" value="1"/>
</dbReference>
<dbReference type="PROSITE" id="PS51683">
    <property type="entry name" value="SAM_OMT_II"/>
    <property type="match status" value="1"/>
</dbReference>
<evidence type="ECO:0000313" key="7">
    <source>
        <dbReference type="EMBL" id="KAK9099125.1"/>
    </source>
</evidence>
<dbReference type="Gene3D" id="1.10.10.10">
    <property type="entry name" value="Winged helix-like DNA-binding domain superfamily/Winged helix DNA-binding domain"/>
    <property type="match status" value="1"/>
</dbReference>
<comment type="caution">
    <text evidence="7">The sequence shown here is derived from an EMBL/GenBank/DDBJ whole genome shotgun (WGS) entry which is preliminary data.</text>
</comment>
<protein>
    <recommendedName>
        <fullName evidence="9">O-methyltransferase</fullName>
    </recommendedName>
</protein>
<dbReference type="SUPFAM" id="SSF53335">
    <property type="entry name" value="S-adenosyl-L-methionine-dependent methyltransferases"/>
    <property type="match status" value="1"/>
</dbReference>
<dbReference type="PANTHER" id="PTHR11746">
    <property type="entry name" value="O-METHYLTRANSFERASE"/>
    <property type="match status" value="1"/>
</dbReference>
<dbReference type="InterPro" id="IPR029063">
    <property type="entry name" value="SAM-dependent_MTases_sf"/>
</dbReference>
<evidence type="ECO:0008006" key="9">
    <source>
        <dbReference type="Google" id="ProtNLM"/>
    </source>
</evidence>
<dbReference type="Proteomes" id="UP001420932">
    <property type="component" value="Unassembled WGS sequence"/>
</dbReference>
<dbReference type="AlphaFoldDB" id="A0AAP0EVN3"/>
<dbReference type="Pfam" id="PF08100">
    <property type="entry name" value="Dimerisation"/>
    <property type="match status" value="1"/>
</dbReference>
<dbReference type="InterPro" id="IPR001077">
    <property type="entry name" value="COMT_C"/>
</dbReference>
<name>A0AAP0EVN3_9MAGN</name>
<evidence type="ECO:0000313" key="8">
    <source>
        <dbReference type="Proteomes" id="UP001420932"/>
    </source>
</evidence>
<dbReference type="SUPFAM" id="SSF46785">
    <property type="entry name" value="Winged helix' DNA-binding domain"/>
    <property type="match status" value="1"/>
</dbReference>
<dbReference type="GO" id="GO:0008171">
    <property type="term" value="F:O-methyltransferase activity"/>
    <property type="evidence" value="ECO:0007669"/>
    <property type="project" value="InterPro"/>
</dbReference>
<dbReference type="Gene3D" id="3.40.50.150">
    <property type="entry name" value="Vaccinia Virus protein VP39"/>
    <property type="match status" value="1"/>
</dbReference>
<proteinExistence type="predicted"/>